<gene>
    <name evidence="2" type="ORF">THSYN_12635</name>
</gene>
<name>A0A2K8U826_9GAMM</name>
<evidence type="ECO:0000313" key="2">
    <source>
        <dbReference type="EMBL" id="AUB81723.1"/>
    </source>
</evidence>
<dbReference type="AlphaFoldDB" id="A0A2K8U826"/>
<dbReference type="RefSeq" id="WP_100919480.1">
    <property type="nucleotide sequence ID" value="NZ_CP020370.1"/>
</dbReference>
<reference evidence="2 3" key="1">
    <citation type="submission" date="2017-03" db="EMBL/GenBank/DDBJ databases">
        <title>Complete genome sequence of Candidatus 'Thiodictyon syntrophicum' sp. nov. strain Cad16T, a photolithoautotroph purple sulfur bacterium isolated from an alpine meromictic lake.</title>
        <authorList>
            <person name="Luedin S.M."/>
            <person name="Pothier J.F."/>
            <person name="Danza F."/>
            <person name="Storelli N."/>
            <person name="Wittwer M."/>
            <person name="Tonolla M."/>
        </authorList>
    </citation>
    <scope>NUCLEOTIDE SEQUENCE [LARGE SCALE GENOMIC DNA]</scope>
    <source>
        <strain evidence="2 3">Cad16T</strain>
    </source>
</reference>
<evidence type="ECO:0000256" key="1">
    <source>
        <dbReference type="SAM" id="MobiDB-lite"/>
    </source>
</evidence>
<keyword evidence="3" id="KW-1185">Reference proteome</keyword>
<feature type="region of interest" description="Disordered" evidence="1">
    <location>
        <begin position="54"/>
        <end position="75"/>
    </location>
</feature>
<protein>
    <submittedName>
        <fullName evidence="2">Uncharacterized protein</fullName>
    </submittedName>
</protein>
<dbReference type="EMBL" id="CP020370">
    <property type="protein sequence ID" value="AUB81723.1"/>
    <property type="molecule type" value="Genomic_DNA"/>
</dbReference>
<accession>A0A2K8U826</accession>
<evidence type="ECO:0000313" key="3">
    <source>
        <dbReference type="Proteomes" id="UP000232638"/>
    </source>
</evidence>
<proteinExistence type="predicted"/>
<dbReference type="KEGG" id="tsy:THSYN_12635"/>
<organism evidence="2 3">
    <name type="scientific">Candidatus Thiodictyon syntrophicum</name>
    <dbReference type="NCBI Taxonomy" id="1166950"/>
    <lineage>
        <taxon>Bacteria</taxon>
        <taxon>Pseudomonadati</taxon>
        <taxon>Pseudomonadota</taxon>
        <taxon>Gammaproteobacteria</taxon>
        <taxon>Chromatiales</taxon>
        <taxon>Chromatiaceae</taxon>
        <taxon>Thiodictyon</taxon>
    </lineage>
</organism>
<sequence>MRPALLVIGIALALPQAGYAIVGKCEGIRCTLNTEEPKGIPEAFVPREIDRAPETSVPADQDILNLESEPAGHPT</sequence>
<dbReference type="Proteomes" id="UP000232638">
    <property type="component" value="Chromosome"/>
</dbReference>